<name>A0A1M7AHL0_9BACT</name>
<dbReference type="NCBIfam" id="TIGR01488">
    <property type="entry name" value="HAD-SF-IB"/>
    <property type="match status" value="1"/>
</dbReference>
<dbReference type="OrthoDB" id="9794212at2"/>
<dbReference type="EMBL" id="FRBL01000003">
    <property type="protein sequence ID" value="SHL42164.1"/>
    <property type="molecule type" value="Genomic_DNA"/>
</dbReference>
<accession>A0A1M7AHL0</accession>
<protein>
    <submittedName>
        <fullName evidence="1">HAD-superfamily subfamily IB hydrolase, TIGR01490</fullName>
    </submittedName>
</protein>
<dbReference type="AlphaFoldDB" id="A0A1M7AHL0"/>
<dbReference type="GO" id="GO:0036424">
    <property type="term" value="F:L-phosphoserine phosphatase activity"/>
    <property type="evidence" value="ECO:0007669"/>
    <property type="project" value="TreeGrafter"/>
</dbReference>
<dbReference type="GO" id="GO:0000287">
    <property type="term" value="F:magnesium ion binding"/>
    <property type="evidence" value="ECO:0007669"/>
    <property type="project" value="TreeGrafter"/>
</dbReference>
<dbReference type="PANTHER" id="PTHR43344:SF14">
    <property type="entry name" value="HAD-IB FAMILY HYDROLASE"/>
    <property type="match status" value="1"/>
</dbReference>
<keyword evidence="1" id="KW-0378">Hydrolase</keyword>
<dbReference type="InterPro" id="IPR006385">
    <property type="entry name" value="HAD_hydro_SerB1"/>
</dbReference>
<dbReference type="InterPro" id="IPR023214">
    <property type="entry name" value="HAD_sf"/>
</dbReference>
<evidence type="ECO:0000313" key="2">
    <source>
        <dbReference type="Proteomes" id="UP000184420"/>
    </source>
</evidence>
<dbReference type="NCBIfam" id="TIGR01490">
    <property type="entry name" value="HAD-SF-IB-hyp1"/>
    <property type="match status" value="1"/>
</dbReference>
<gene>
    <name evidence="1" type="ORF">SAMN05444266_103282</name>
</gene>
<proteinExistence type="predicted"/>
<dbReference type="InterPro" id="IPR050582">
    <property type="entry name" value="HAD-like_SerB"/>
</dbReference>
<dbReference type="Gene3D" id="3.40.50.1000">
    <property type="entry name" value="HAD superfamily/HAD-like"/>
    <property type="match status" value="1"/>
</dbReference>
<dbReference type="RefSeq" id="WP_073080043.1">
    <property type="nucleotide sequence ID" value="NZ_FRBL01000003.1"/>
</dbReference>
<dbReference type="GO" id="GO:0005737">
    <property type="term" value="C:cytoplasm"/>
    <property type="evidence" value="ECO:0007669"/>
    <property type="project" value="TreeGrafter"/>
</dbReference>
<dbReference type="Gene3D" id="1.20.1440.100">
    <property type="entry name" value="SG protein - dephosphorylation function"/>
    <property type="match status" value="1"/>
</dbReference>
<dbReference type="SUPFAM" id="SSF56784">
    <property type="entry name" value="HAD-like"/>
    <property type="match status" value="1"/>
</dbReference>
<dbReference type="PANTHER" id="PTHR43344">
    <property type="entry name" value="PHOSPHOSERINE PHOSPHATASE"/>
    <property type="match status" value="1"/>
</dbReference>
<evidence type="ECO:0000313" key="1">
    <source>
        <dbReference type="EMBL" id="SHL42164.1"/>
    </source>
</evidence>
<dbReference type="Pfam" id="PF12710">
    <property type="entry name" value="HAD"/>
    <property type="match status" value="1"/>
</dbReference>
<dbReference type="GO" id="GO:0006564">
    <property type="term" value="P:L-serine biosynthetic process"/>
    <property type="evidence" value="ECO:0007669"/>
    <property type="project" value="TreeGrafter"/>
</dbReference>
<reference evidence="1 2" key="1">
    <citation type="submission" date="2016-11" db="EMBL/GenBank/DDBJ databases">
        <authorList>
            <person name="Jaros S."/>
            <person name="Januszkiewicz K."/>
            <person name="Wedrychowicz H."/>
        </authorList>
    </citation>
    <scope>NUCLEOTIDE SEQUENCE [LARGE SCALE GENOMIC DNA]</scope>
    <source>
        <strain evidence="1 2">DSM 27406</strain>
    </source>
</reference>
<dbReference type="Proteomes" id="UP000184420">
    <property type="component" value="Unassembled WGS sequence"/>
</dbReference>
<sequence length="197" mass="22353">MTIAFFDFDGTITTRDTLWQIIRYQKGSVAMYTGILRLLPALLAFRLKRIPAQEMKERVLAHYFGNMEEAAFRKGCEDFCAIALPGMLRDKALATIKQHQANGNIVVVVTASPRYWVEPWCKTLQIQCIGSELEVYQDRITGKIQGANCNGEEKVNRIRKEFRLDNYRAIYAYGDSAGDLPMLALAGDKGTFKPFRS</sequence>
<organism evidence="1 2">
    <name type="scientific">Chitinophaga jiangningensis</name>
    <dbReference type="NCBI Taxonomy" id="1419482"/>
    <lineage>
        <taxon>Bacteria</taxon>
        <taxon>Pseudomonadati</taxon>
        <taxon>Bacteroidota</taxon>
        <taxon>Chitinophagia</taxon>
        <taxon>Chitinophagales</taxon>
        <taxon>Chitinophagaceae</taxon>
        <taxon>Chitinophaga</taxon>
    </lineage>
</organism>
<dbReference type="STRING" id="1419482.SAMN05444266_103282"/>
<dbReference type="InterPro" id="IPR036412">
    <property type="entry name" value="HAD-like_sf"/>
</dbReference>
<keyword evidence="2" id="KW-1185">Reference proteome</keyword>